<feature type="chain" id="PRO_5043743654" description="Fibrinogen C-terminal domain-containing protein" evidence="1">
    <location>
        <begin position="25"/>
        <end position="391"/>
    </location>
</feature>
<dbReference type="CDD" id="cd00087">
    <property type="entry name" value="FReD"/>
    <property type="match status" value="1"/>
</dbReference>
<proteinExistence type="predicted"/>
<evidence type="ECO:0000313" key="3">
    <source>
        <dbReference type="EMBL" id="KAK8745863.1"/>
    </source>
</evidence>
<dbReference type="SMART" id="SM00186">
    <property type="entry name" value="FBG"/>
    <property type="match status" value="1"/>
</dbReference>
<protein>
    <recommendedName>
        <fullName evidence="2">Fibrinogen C-terminal domain-containing protein</fullName>
    </recommendedName>
</protein>
<gene>
    <name evidence="3" type="ORF">OTU49_000057</name>
</gene>
<evidence type="ECO:0000256" key="1">
    <source>
        <dbReference type="SAM" id="SignalP"/>
    </source>
</evidence>
<dbReference type="PANTHER" id="PTHR19143">
    <property type="entry name" value="FIBRINOGEN/TENASCIN/ANGIOPOEITIN"/>
    <property type="match status" value="1"/>
</dbReference>
<dbReference type="InterPro" id="IPR014716">
    <property type="entry name" value="Fibrinogen_a/b/g_C_1"/>
</dbReference>
<dbReference type="SUPFAM" id="SSF56496">
    <property type="entry name" value="Fibrinogen C-terminal domain-like"/>
    <property type="match status" value="1"/>
</dbReference>
<comment type="caution">
    <text evidence="3">The sequence shown here is derived from an EMBL/GenBank/DDBJ whole genome shotgun (WGS) entry which is preliminary data.</text>
</comment>
<evidence type="ECO:0000313" key="4">
    <source>
        <dbReference type="Proteomes" id="UP001445076"/>
    </source>
</evidence>
<organism evidence="3 4">
    <name type="scientific">Cherax quadricarinatus</name>
    <name type="common">Australian red claw crayfish</name>
    <dbReference type="NCBI Taxonomy" id="27406"/>
    <lineage>
        <taxon>Eukaryota</taxon>
        <taxon>Metazoa</taxon>
        <taxon>Ecdysozoa</taxon>
        <taxon>Arthropoda</taxon>
        <taxon>Crustacea</taxon>
        <taxon>Multicrustacea</taxon>
        <taxon>Malacostraca</taxon>
        <taxon>Eumalacostraca</taxon>
        <taxon>Eucarida</taxon>
        <taxon>Decapoda</taxon>
        <taxon>Pleocyemata</taxon>
        <taxon>Astacidea</taxon>
        <taxon>Parastacoidea</taxon>
        <taxon>Parastacidae</taxon>
        <taxon>Cherax</taxon>
    </lineage>
</organism>
<feature type="signal peptide" evidence="1">
    <location>
        <begin position="1"/>
        <end position="24"/>
    </location>
</feature>
<dbReference type="PROSITE" id="PS51406">
    <property type="entry name" value="FIBRINOGEN_C_2"/>
    <property type="match status" value="1"/>
</dbReference>
<dbReference type="InterPro" id="IPR050373">
    <property type="entry name" value="Fibrinogen_C-term_domain"/>
</dbReference>
<keyword evidence="1" id="KW-0732">Signal</keyword>
<dbReference type="Pfam" id="PF00147">
    <property type="entry name" value="Fibrinogen_C"/>
    <property type="match status" value="1"/>
</dbReference>
<accession>A0AAW0Y194</accession>
<dbReference type="InterPro" id="IPR002181">
    <property type="entry name" value="Fibrinogen_a/b/g_C_dom"/>
</dbReference>
<dbReference type="EMBL" id="JARKIK010000018">
    <property type="protein sequence ID" value="KAK8745863.1"/>
    <property type="molecule type" value="Genomic_DNA"/>
</dbReference>
<keyword evidence="4" id="KW-1185">Reference proteome</keyword>
<dbReference type="GO" id="GO:0005615">
    <property type="term" value="C:extracellular space"/>
    <property type="evidence" value="ECO:0007669"/>
    <property type="project" value="TreeGrafter"/>
</dbReference>
<feature type="domain" description="Fibrinogen C-terminal" evidence="2">
    <location>
        <begin position="147"/>
        <end position="371"/>
    </location>
</feature>
<dbReference type="InterPro" id="IPR036056">
    <property type="entry name" value="Fibrinogen-like_C"/>
</dbReference>
<reference evidence="3 4" key="1">
    <citation type="journal article" date="2024" name="BMC Genomics">
        <title>Genome assembly of redclaw crayfish (Cherax quadricarinatus) provides insights into its immune adaptation and hypoxia tolerance.</title>
        <authorList>
            <person name="Liu Z."/>
            <person name="Zheng J."/>
            <person name="Li H."/>
            <person name="Fang K."/>
            <person name="Wang S."/>
            <person name="He J."/>
            <person name="Zhou D."/>
            <person name="Weng S."/>
            <person name="Chi M."/>
            <person name="Gu Z."/>
            <person name="He J."/>
            <person name="Li F."/>
            <person name="Wang M."/>
        </authorList>
    </citation>
    <scope>NUCLEOTIDE SEQUENCE [LARGE SCALE GENOMIC DNA]</scope>
    <source>
        <strain evidence="3">ZL_2023a</strain>
    </source>
</reference>
<dbReference type="NCBIfam" id="NF040941">
    <property type="entry name" value="GGGWT_bact"/>
    <property type="match status" value="1"/>
</dbReference>
<dbReference type="Gene3D" id="3.90.215.10">
    <property type="entry name" value="Gamma Fibrinogen, chain A, domain 1"/>
    <property type="match status" value="1"/>
</dbReference>
<name>A0AAW0Y194_CHEQU</name>
<dbReference type="AlphaFoldDB" id="A0AAW0Y194"/>
<sequence>MWRQRGCVYTVVLAVITVTADTAAVQPISRPLLIRGDTEVPSSAGTEVLLLRQLTEVARSLCEPKPELPPCQALNVTLLEEMERKASQGAQQDTLLGNNHLQRDLHQLDIHSLGGVIHTPESSSIHLGYLREPAARGISSYERSYHHAVVARPTDCSDYLLLGYITSGVYKIYPFNCRCTKPVEVWCDMETDGGGWTVFLSRHNLTNRENFNRTWSDYSAGFGNASGEYWLGNEHLHTLTYSRPQTMRMDFQVKDGSLKWGEWPDFLVENADSLYKLTVVKYNALSMIDNCMPHHNARQFSTFDYDNDGNAGKNCAEDDKGGFWYNNCATLNPTIPYTTDGHLNTACLYKVQAKKLPLHGSWMQMKLRPTICNQNIKAVYLNSYNCHNHNE</sequence>
<dbReference type="Proteomes" id="UP001445076">
    <property type="component" value="Unassembled WGS sequence"/>
</dbReference>
<evidence type="ECO:0000259" key="2">
    <source>
        <dbReference type="PROSITE" id="PS51406"/>
    </source>
</evidence>